<evidence type="ECO:0000259" key="6">
    <source>
        <dbReference type="PROSITE" id="PS50949"/>
    </source>
</evidence>
<dbReference type="GO" id="GO:0003700">
    <property type="term" value="F:DNA-binding transcription factor activity"/>
    <property type="evidence" value="ECO:0007669"/>
    <property type="project" value="InterPro"/>
</dbReference>
<organism evidence="7 8">
    <name type="scientific">Duganella flavida</name>
    <dbReference type="NCBI Taxonomy" id="2692175"/>
    <lineage>
        <taxon>Bacteria</taxon>
        <taxon>Pseudomonadati</taxon>
        <taxon>Pseudomonadota</taxon>
        <taxon>Betaproteobacteria</taxon>
        <taxon>Burkholderiales</taxon>
        <taxon>Oxalobacteraceae</taxon>
        <taxon>Telluria group</taxon>
        <taxon>Duganella</taxon>
    </lineage>
</organism>
<keyword evidence="8" id="KW-1185">Reference proteome</keyword>
<evidence type="ECO:0000256" key="1">
    <source>
        <dbReference type="ARBA" id="ARBA00005384"/>
    </source>
</evidence>
<dbReference type="RefSeq" id="WP_161005119.1">
    <property type="nucleotide sequence ID" value="NZ_WWCN01000002.1"/>
</dbReference>
<feature type="domain" description="HTH gntR-type" evidence="6">
    <location>
        <begin position="20"/>
        <end position="88"/>
    </location>
</feature>
<dbReference type="CDD" id="cd00609">
    <property type="entry name" value="AAT_like"/>
    <property type="match status" value="1"/>
</dbReference>
<dbReference type="InterPro" id="IPR000524">
    <property type="entry name" value="Tscrpt_reg_HTH_GntR"/>
</dbReference>
<dbReference type="Gene3D" id="3.40.640.10">
    <property type="entry name" value="Type I PLP-dependent aspartate aminotransferase-like (Major domain)"/>
    <property type="match status" value="1"/>
</dbReference>
<keyword evidence="7" id="KW-0808">Transferase</keyword>
<comment type="similarity">
    <text evidence="1">In the C-terminal section; belongs to the class-I pyridoxal-phosphate-dependent aminotransferase family.</text>
</comment>
<evidence type="ECO:0000256" key="4">
    <source>
        <dbReference type="ARBA" id="ARBA00023125"/>
    </source>
</evidence>
<keyword evidence="5" id="KW-0804">Transcription</keyword>
<dbReference type="InterPro" id="IPR015421">
    <property type="entry name" value="PyrdxlP-dep_Trfase_major"/>
</dbReference>
<dbReference type="EMBL" id="WWCN01000002">
    <property type="protein sequence ID" value="MYM21591.1"/>
    <property type="molecule type" value="Genomic_DNA"/>
</dbReference>
<evidence type="ECO:0000256" key="2">
    <source>
        <dbReference type="ARBA" id="ARBA00022898"/>
    </source>
</evidence>
<dbReference type="SMART" id="SM00345">
    <property type="entry name" value="HTH_GNTR"/>
    <property type="match status" value="1"/>
</dbReference>
<gene>
    <name evidence="7" type="ORF">GTP46_02880</name>
</gene>
<keyword evidence="2" id="KW-0663">Pyridoxal phosphate</keyword>
<dbReference type="InterPro" id="IPR051446">
    <property type="entry name" value="HTH_trans_reg/aminotransferase"/>
</dbReference>
<dbReference type="PANTHER" id="PTHR46577">
    <property type="entry name" value="HTH-TYPE TRANSCRIPTIONAL REGULATORY PROTEIN GABR"/>
    <property type="match status" value="1"/>
</dbReference>
<keyword evidence="7" id="KW-0032">Aminotransferase</keyword>
<dbReference type="InterPro" id="IPR036388">
    <property type="entry name" value="WH-like_DNA-bd_sf"/>
</dbReference>
<dbReference type="InterPro" id="IPR004839">
    <property type="entry name" value="Aminotransferase_I/II_large"/>
</dbReference>
<dbReference type="GO" id="GO:0030170">
    <property type="term" value="F:pyridoxal phosphate binding"/>
    <property type="evidence" value="ECO:0007669"/>
    <property type="project" value="InterPro"/>
</dbReference>
<evidence type="ECO:0000256" key="3">
    <source>
        <dbReference type="ARBA" id="ARBA00023015"/>
    </source>
</evidence>
<dbReference type="Proteomes" id="UP000479335">
    <property type="component" value="Unassembled WGS sequence"/>
</dbReference>
<proteinExistence type="inferred from homology"/>
<keyword evidence="4" id="KW-0238">DNA-binding</keyword>
<keyword evidence="3" id="KW-0805">Transcription regulation</keyword>
<reference evidence="7 8" key="1">
    <citation type="submission" date="2019-12" db="EMBL/GenBank/DDBJ databases">
        <title>Novel species isolated from a subtropical stream in China.</title>
        <authorList>
            <person name="Lu H."/>
        </authorList>
    </citation>
    <scope>NUCLEOTIDE SEQUENCE [LARGE SCALE GENOMIC DNA]</scope>
    <source>
        <strain evidence="7 8">FT135W</strain>
    </source>
</reference>
<dbReference type="GO" id="GO:0003677">
    <property type="term" value="F:DNA binding"/>
    <property type="evidence" value="ECO:0007669"/>
    <property type="project" value="UniProtKB-KW"/>
</dbReference>
<dbReference type="InterPro" id="IPR015424">
    <property type="entry name" value="PyrdxlP-dep_Trfase"/>
</dbReference>
<dbReference type="AlphaFoldDB" id="A0A6L8KB52"/>
<dbReference type="PANTHER" id="PTHR46577:SF1">
    <property type="entry name" value="HTH-TYPE TRANSCRIPTIONAL REGULATORY PROTEIN GABR"/>
    <property type="match status" value="1"/>
</dbReference>
<dbReference type="InterPro" id="IPR036390">
    <property type="entry name" value="WH_DNA-bd_sf"/>
</dbReference>
<name>A0A6L8KB52_9BURK</name>
<dbReference type="PROSITE" id="PS50949">
    <property type="entry name" value="HTH_GNTR"/>
    <property type="match status" value="1"/>
</dbReference>
<sequence>MSEVSISDYLLTHLERGGTVPMNRQLYGLLRDGILGGAILPGLRVPPSRALAADLGVSRNTVTYAYDQLIAEGYLEARTGDGTYVADTEPDMARLPAALTGDAATADGGAGSLLSGRGERLLSGTGASSAQWGAFMPGIPDITRFPNEVWSKLQARHWRRIAPGLLTYGDGAGYLPLREAIASHLRTARSVNCTAEQVIVTSGTHQSIQLASTLLGEMGDTAWVEDPCYWGTRNVIRSSGLAPLPLPVDEEGMQLPEEALRTPPRFIFVTPSHQYPLGPVMSLARRRLLLEYAARHKVWVVEDDYDSEFRYSGPPLASLQGLDSNERVIYLGTFSKTLFPGLRIGFMVVPSALAPRFARANAELFRDGQSFLHAVLADFMNEGHFSSHVRKMRQLYAERLACLQAAIRHELGDIATISGGDAGLHLALGLPTGTNDVAISQAAKVRGILTRPLSAYYAEPTSARPGLMLGYAAVSTESIPPLFAELAQEIRGQLCHLDTRA</sequence>
<dbReference type="Gene3D" id="1.10.10.10">
    <property type="entry name" value="Winged helix-like DNA-binding domain superfamily/Winged helix DNA-binding domain"/>
    <property type="match status" value="1"/>
</dbReference>
<evidence type="ECO:0000256" key="5">
    <source>
        <dbReference type="ARBA" id="ARBA00023163"/>
    </source>
</evidence>
<dbReference type="GO" id="GO:0008483">
    <property type="term" value="F:transaminase activity"/>
    <property type="evidence" value="ECO:0007669"/>
    <property type="project" value="UniProtKB-KW"/>
</dbReference>
<evidence type="ECO:0000313" key="7">
    <source>
        <dbReference type="EMBL" id="MYM21591.1"/>
    </source>
</evidence>
<protein>
    <submittedName>
        <fullName evidence="7">Aminotransferase class I/II-fold pyridoxal phosphate-dependent enzyme</fullName>
    </submittedName>
</protein>
<evidence type="ECO:0000313" key="8">
    <source>
        <dbReference type="Proteomes" id="UP000479335"/>
    </source>
</evidence>
<dbReference type="Pfam" id="PF00155">
    <property type="entry name" value="Aminotran_1_2"/>
    <property type="match status" value="1"/>
</dbReference>
<accession>A0A6L8KB52</accession>
<dbReference type="Pfam" id="PF00392">
    <property type="entry name" value="GntR"/>
    <property type="match status" value="1"/>
</dbReference>
<dbReference type="CDD" id="cd07377">
    <property type="entry name" value="WHTH_GntR"/>
    <property type="match status" value="1"/>
</dbReference>
<comment type="caution">
    <text evidence="7">The sequence shown here is derived from an EMBL/GenBank/DDBJ whole genome shotgun (WGS) entry which is preliminary data.</text>
</comment>
<dbReference type="SUPFAM" id="SSF46785">
    <property type="entry name" value="Winged helix' DNA-binding domain"/>
    <property type="match status" value="1"/>
</dbReference>
<dbReference type="SUPFAM" id="SSF53383">
    <property type="entry name" value="PLP-dependent transferases"/>
    <property type="match status" value="1"/>
</dbReference>
<dbReference type="PRINTS" id="PR00035">
    <property type="entry name" value="HTHGNTR"/>
</dbReference>